<dbReference type="InterPro" id="IPR036291">
    <property type="entry name" value="NAD(P)-bd_dom_sf"/>
</dbReference>
<dbReference type="Gene3D" id="3.40.50.720">
    <property type="entry name" value="NAD(P)-binding Rossmann-like Domain"/>
    <property type="match status" value="1"/>
</dbReference>
<dbReference type="EMBL" id="JANPWE010000001">
    <property type="protein sequence ID" value="MCR6544168.1"/>
    <property type="molecule type" value="Genomic_DNA"/>
</dbReference>
<dbReference type="Proteomes" id="UP001524944">
    <property type="component" value="Unassembled WGS sequence"/>
</dbReference>
<evidence type="ECO:0000313" key="3">
    <source>
        <dbReference type="EMBL" id="MCR6544168.1"/>
    </source>
</evidence>
<comment type="caution">
    <text evidence="3">The sequence shown here is derived from an EMBL/GenBank/DDBJ whole genome shotgun (WGS) entry which is preliminary data.</text>
</comment>
<dbReference type="PANTHER" id="PTHR48075">
    <property type="entry name" value="3-HYDROXYACYL-COA DEHYDROGENASE FAMILY PROTEIN"/>
    <property type="match status" value="1"/>
</dbReference>
<reference evidence="3 4" key="1">
    <citation type="submission" date="2022-08" db="EMBL/GenBank/DDBJ databases">
        <title>Proteogenomics of the novel Dehalobacterium formicoaceticum strain EZ94 highlights a key role of methyltransferases during anaerobic dichloromethane degradation.</title>
        <authorList>
            <person name="Wasmund K."/>
        </authorList>
    </citation>
    <scope>NUCLEOTIDE SEQUENCE [LARGE SCALE GENOMIC DNA]</scope>
    <source>
        <strain evidence="3 4">EZ94</strain>
    </source>
</reference>
<name>A0ABT1XZX5_9FIRM</name>
<evidence type="ECO:0000259" key="2">
    <source>
        <dbReference type="Pfam" id="PF02737"/>
    </source>
</evidence>
<comment type="similarity">
    <text evidence="1">Belongs to the 3-hydroxyacyl-CoA dehydrogenase family.</text>
</comment>
<dbReference type="Gene3D" id="1.10.1040.50">
    <property type="match status" value="1"/>
</dbReference>
<dbReference type="RefSeq" id="WP_157677358.1">
    <property type="nucleotide sequence ID" value="NZ_CP022121.1"/>
</dbReference>
<dbReference type="SUPFAM" id="SSF48179">
    <property type="entry name" value="6-phosphogluconate dehydrogenase C-terminal domain-like"/>
    <property type="match status" value="1"/>
</dbReference>
<evidence type="ECO:0000256" key="1">
    <source>
        <dbReference type="ARBA" id="ARBA00009463"/>
    </source>
</evidence>
<dbReference type="Pfam" id="PF02737">
    <property type="entry name" value="3HCDH_N"/>
    <property type="match status" value="1"/>
</dbReference>
<protein>
    <submittedName>
        <fullName evidence="3">3-hydroxyacyl-CoA dehydrogenase family protein</fullName>
    </submittedName>
</protein>
<gene>
    <name evidence="3" type="ORF">NVS47_01345</name>
</gene>
<keyword evidence="4" id="KW-1185">Reference proteome</keyword>
<dbReference type="InterPro" id="IPR008927">
    <property type="entry name" value="6-PGluconate_DH-like_C_sf"/>
</dbReference>
<sequence>MNIGIIGKGKMGRSIFDYLLQFDHQLVLVCHKKEDVIPVAASIEKQIQKRWKRGFLTDEEYERKIRSYKVADCLAAVKKCSLVIESVSEEPSLKQNIFQGLEGIVAEDCILATNTSSIPLQMVFAKCLNKERCLGMHFFFPIQVMRTVEINTTLATAPQYIKIVHKLLEQGDKTPLLLEDKANMMLTKLFTILITKIYNIYEERVLPIDEIDAVLKANLFTFGLFEIIDSTGIPIILTCIDNFVDERYQELYTPFYNKGVKLLQAGYPGGIGHEGIASYEREHPEPFQELSAEKRLDYQENMVLRLQGMITNELAFLLSQQDVGKDSLLTAVQEVLGLGEDPRHILETLGVEPIENCLWNEYALTRDPIYLPLDFSFLRKIPMETIA</sequence>
<dbReference type="PANTHER" id="PTHR48075:SF5">
    <property type="entry name" value="3-HYDROXYBUTYRYL-COA DEHYDROGENASE"/>
    <property type="match status" value="1"/>
</dbReference>
<dbReference type="SUPFAM" id="SSF51735">
    <property type="entry name" value="NAD(P)-binding Rossmann-fold domains"/>
    <property type="match status" value="1"/>
</dbReference>
<organism evidence="3 4">
    <name type="scientific">Dehalobacterium formicoaceticum</name>
    <dbReference type="NCBI Taxonomy" id="51515"/>
    <lineage>
        <taxon>Bacteria</taxon>
        <taxon>Bacillati</taxon>
        <taxon>Bacillota</taxon>
        <taxon>Clostridia</taxon>
        <taxon>Eubacteriales</taxon>
        <taxon>Peptococcaceae</taxon>
        <taxon>Dehalobacterium</taxon>
    </lineage>
</organism>
<proteinExistence type="inferred from homology"/>
<dbReference type="InterPro" id="IPR006176">
    <property type="entry name" value="3-OHacyl-CoA_DH_NAD-bd"/>
</dbReference>
<evidence type="ECO:0000313" key="4">
    <source>
        <dbReference type="Proteomes" id="UP001524944"/>
    </source>
</evidence>
<feature type="domain" description="3-hydroxyacyl-CoA dehydrogenase NAD binding" evidence="2">
    <location>
        <begin position="2"/>
        <end position="180"/>
    </location>
</feature>
<accession>A0ABT1XZX5</accession>